<evidence type="ECO:0000313" key="2">
    <source>
        <dbReference type="Proteomes" id="UP000675554"/>
    </source>
</evidence>
<dbReference type="PANTHER" id="PTHR31299">
    <property type="entry name" value="ESTERASE, PUTATIVE (AFU_ORTHOLOGUE AFUA_1G05850)-RELATED"/>
    <property type="match status" value="1"/>
</dbReference>
<dbReference type="PANTHER" id="PTHR31299:SF0">
    <property type="entry name" value="ESTERASE, PUTATIVE (AFU_ORTHOLOGUE AFUA_1G05850)-RELATED"/>
    <property type="match status" value="1"/>
</dbReference>
<comment type="caution">
    <text evidence="1">The sequence shown here is derived from an EMBL/GenBank/DDBJ whole genome shotgun (WGS) entry which is preliminary data.</text>
</comment>
<name>A0A8T4IQC9_9ACTN</name>
<dbReference type="SUPFAM" id="SSF159501">
    <property type="entry name" value="EreA/ChaN-like"/>
    <property type="match status" value="1"/>
</dbReference>
<dbReference type="CDD" id="cd14728">
    <property type="entry name" value="Ere-like"/>
    <property type="match status" value="1"/>
</dbReference>
<dbReference type="Gene3D" id="3.30.1870.10">
    <property type="entry name" value="EreA-like, domain 2"/>
    <property type="match status" value="1"/>
</dbReference>
<accession>A0A8T4IQC9</accession>
<organism evidence="1 2">
    <name type="scientific">Streptomyces daliensis</name>
    <dbReference type="NCBI Taxonomy" id="299421"/>
    <lineage>
        <taxon>Bacteria</taxon>
        <taxon>Bacillati</taxon>
        <taxon>Actinomycetota</taxon>
        <taxon>Actinomycetes</taxon>
        <taxon>Kitasatosporales</taxon>
        <taxon>Streptomycetaceae</taxon>
        <taxon>Streptomyces</taxon>
    </lineage>
</organism>
<reference evidence="1" key="1">
    <citation type="submission" date="2021-04" db="EMBL/GenBank/DDBJ databases">
        <title>Sequencing of actinobacteria type strains.</title>
        <authorList>
            <person name="Nguyen G.-S."/>
            <person name="Wentzel A."/>
        </authorList>
    </citation>
    <scope>NUCLEOTIDE SEQUENCE</scope>
    <source>
        <strain evidence="1">DSM 42095</strain>
    </source>
</reference>
<dbReference type="Pfam" id="PF05139">
    <property type="entry name" value="Erythro_esteras"/>
    <property type="match status" value="2"/>
</dbReference>
<dbReference type="AlphaFoldDB" id="A0A8T4IQC9"/>
<dbReference type="InterPro" id="IPR052036">
    <property type="entry name" value="Hydrolase/PRTase-associated"/>
</dbReference>
<evidence type="ECO:0000313" key="1">
    <source>
        <dbReference type="EMBL" id="MBR7671987.1"/>
    </source>
</evidence>
<dbReference type="InterPro" id="IPR007815">
    <property type="entry name" value="Emycin_Estase"/>
</dbReference>
<dbReference type="EMBL" id="JAGSMN010000059">
    <property type="protein sequence ID" value="MBR7671987.1"/>
    <property type="molecule type" value="Genomic_DNA"/>
</dbReference>
<dbReference type="Gene3D" id="3.40.1660.10">
    <property type="entry name" value="EreA-like (biosynthetic domain)"/>
    <property type="match status" value="1"/>
</dbReference>
<proteinExistence type="predicted"/>
<gene>
    <name evidence="1" type="ORF">KDA82_02820</name>
</gene>
<sequence>MTAAVTRWIARHARPVPVGSPDPHAALDDPWPVDARTRDAVVVALGASTRQARELSAVAHRILRTLVEEAGFRALALEGDDAVRTGLAAYVAAGDGDPRALLARARPFWRTEEILAAVRWIRAYNARHPGDPVRFVSSQEPPPHAAPLGAPTGLAEIERAMAGDTVRWHERTGDKIVYWGGGAHTAVGDPRTVSPPSPPSPPLTHRNLGGHLRERFGDGYVSVGLLFHHGTHPLSGHGHGPVSVPAPPPEFAEAVLGGAGGDAFALDLRAPCPEPVRAWFEAPAMTRLVGPFYDPEDDAAHHLSGGSLAGWFDALVHVREVTPVGLLTDAPHDTPHPA</sequence>
<dbReference type="GO" id="GO:0046677">
    <property type="term" value="P:response to antibiotic"/>
    <property type="evidence" value="ECO:0007669"/>
    <property type="project" value="InterPro"/>
</dbReference>
<dbReference type="Proteomes" id="UP000675554">
    <property type="component" value="Unassembled WGS sequence"/>
</dbReference>
<keyword evidence="2" id="KW-1185">Reference proteome</keyword>
<protein>
    <submittedName>
        <fullName evidence="1">Erythromycin esterase family protein</fullName>
    </submittedName>
</protein>